<dbReference type="GO" id="GO:0006508">
    <property type="term" value="P:proteolysis"/>
    <property type="evidence" value="ECO:0007669"/>
    <property type="project" value="UniProtKB-KW"/>
</dbReference>
<comment type="cofactor">
    <cofactor evidence="14">
        <name>Zn(2+)</name>
        <dbReference type="ChEBI" id="CHEBI:29105"/>
    </cofactor>
    <text evidence="14">Binds 1 zinc ion per subunit.</text>
</comment>
<dbReference type="EMBL" id="FSRA01000002">
    <property type="protein sequence ID" value="SIO37395.1"/>
    <property type="molecule type" value="Genomic_DNA"/>
</dbReference>
<keyword evidence="9 16" id="KW-0378">Hydrolase</keyword>
<evidence type="ECO:0000256" key="6">
    <source>
        <dbReference type="ARBA" id="ARBA00022490"/>
    </source>
</evidence>
<dbReference type="PANTHER" id="PTHR45726">
    <property type="entry name" value="LEUKOTRIENE A-4 HYDROLASE"/>
    <property type="match status" value="1"/>
</dbReference>
<evidence type="ECO:0000259" key="15">
    <source>
        <dbReference type="SMART" id="SM01263"/>
    </source>
</evidence>
<dbReference type="RefSeq" id="WP_074240723.1">
    <property type="nucleotide sequence ID" value="NZ_FSRA01000002.1"/>
</dbReference>
<feature type="binding site" evidence="13">
    <location>
        <begin position="283"/>
        <end position="288"/>
    </location>
    <ligand>
        <name>a peptide</name>
        <dbReference type="ChEBI" id="CHEBI:60466"/>
    </ligand>
</feature>
<evidence type="ECO:0000256" key="4">
    <source>
        <dbReference type="ARBA" id="ARBA00012564"/>
    </source>
</evidence>
<keyword evidence="11" id="KW-0482">Metalloprotease</keyword>
<dbReference type="Gene3D" id="2.60.40.1730">
    <property type="entry name" value="tricorn interacting facor f3 domain"/>
    <property type="match status" value="1"/>
</dbReference>
<feature type="active site" description="Proton donor" evidence="12">
    <location>
        <position position="400"/>
    </location>
</feature>
<dbReference type="OrthoDB" id="100605at2"/>
<dbReference type="GO" id="GO:0005737">
    <property type="term" value="C:cytoplasm"/>
    <property type="evidence" value="ECO:0007669"/>
    <property type="project" value="UniProtKB-SubCell"/>
</dbReference>
<dbReference type="Pfam" id="PF17900">
    <property type="entry name" value="Peptidase_M1_N"/>
    <property type="match status" value="1"/>
</dbReference>
<dbReference type="InterPro" id="IPR016024">
    <property type="entry name" value="ARM-type_fold"/>
</dbReference>
<protein>
    <recommendedName>
        <fullName evidence="5">Aminopeptidase N</fullName>
        <ecNumber evidence="4">3.4.11.2</ecNumber>
    </recommendedName>
</protein>
<feature type="binding site" evidence="13">
    <location>
        <begin position="156"/>
        <end position="158"/>
    </location>
    <ligand>
        <name>a peptide</name>
        <dbReference type="ChEBI" id="CHEBI:60466"/>
    </ligand>
</feature>
<dbReference type="InterPro" id="IPR027268">
    <property type="entry name" value="Peptidase_M4/M1_CTD_sf"/>
</dbReference>
<sequence>MKYAIPVALLFSAAACNQPPATRVAQDALVNVKDRHTLSNADSISVQHLDLDIAVNFEKHLISGSAAWTIENKAQAATLHLDTDGLTIDSVTVDGKKVTHTLDSALPNLGSRLNIPVEAASRQVVIWYGTSSKATALQWLEPSQTLGKKQPFLYTQSESIYARTWIPCADGPGIRFTYSARVTVPKGLMALMSAENAQQKNDSGVYHFKMEQPVPAYLMALAVGDIGFKSIDQRTGVYAEPAMLEKAHYEFAEVGKMVTTAESLYGPYRWGRYDVLVLPPGFPLGGMENPRLTFCTPTIIAGDRSLVSLIAHELAHSWSGNLVTNATWEDFWLNEGFTVYFERRIMEAMMGADYADMLWELGYQDLEETVNELGRDSRDTWLKLDLTNRNPDDGLTDIAYEKGAHFLRLVEETTGRARLDSFLRNYFDTHAFKTMHTAQFLQYLNEHLLKGDTSLTNKINIDAWVYGPGIPANCPRVPQKRFEKVDAERKHFLEGAPVATEGWTSHEWLHFLRKMPKPLTAAQMGQLDKAYHFTQTGNSEVADLWFIMSVAADYTPAFGNMETFLSTVGRRKFLTPLYTEMMKTPKGQEMAKRIYSKYKQNYHPIAQETLNKLIK</sequence>
<evidence type="ECO:0000256" key="2">
    <source>
        <dbReference type="ARBA" id="ARBA00004496"/>
    </source>
</evidence>
<dbReference type="Pfam" id="PF09127">
    <property type="entry name" value="Leuk-A4-hydro_C"/>
    <property type="match status" value="1"/>
</dbReference>
<dbReference type="SUPFAM" id="SSF48371">
    <property type="entry name" value="ARM repeat"/>
    <property type="match status" value="1"/>
</dbReference>
<accession>A0A1N6IZG2</accession>
<dbReference type="PROSITE" id="PS51257">
    <property type="entry name" value="PROKAR_LIPOPROTEIN"/>
    <property type="match status" value="1"/>
</dbReference>
<organism evidence="16 17">
    <name type="scientific">Chitinophaga niabensis</name>
    <dbReference type="NCBI Taxonomy" id="536979"/>
    <lineage>
        <taxon>Bacteria</taxon>
        <taxon>Pseudomonadati</taxon>
        <taxon>Bacteroidota</taxon>
        <taxon>Chitinophagia</taxon>
        <taxon>Chitinophagales</taxon>
        <taxon>Chitinophagaceae</taxon>
        <taxon>Chitinophaga</taxon>
    </lineage>
</organism>
<dbReference type="EC" id="3.4.11.2" evidence="4"/>
<dbReference type="Proteomes" id="UP000185003">
    <property type="component" value="Unassembled WGS sequence"/>
</dbReference>
<dbReference type="SMART" id="SM01263">
    <property type="entry name" value="Leuk-A4-hydro_C"/>
    <property type="match status" value="1"/>
</dbReference>
<dbReference type="InterPro" id="IPR015211">
    <property type="entry name" value="Peptidase_M1_C"/>
</dbReference>
<gene>
    <name evidence="16" type="ORF">SAMN04488055_3486</name>
</gene>
<feature type="binding site" evidence="14">
    <location>
        <position position="316"/>
    </location>
    <ligand>
        <name>Zn(2+)</name>
        <dbReference type="ChEBI" id="CHEBI:29105"/>
        <note>catalytic</note>
    </ligand>
</feature>
<keyword evidence="10 14" id="KW-0862">Zinc</keyword>
<feature type="binding site" evidence="13">
    <location>
        <begin position="570"/>
        <end position="572"/>
    </location>
    <ligand>
        <name>a peptide</name>
        <dbReference type="ChEBI" id="CHEBI:60466"/>
    </ligand>
</feature>
<evidence type="ECO:0000256" key="3">
    <source>
        <dbReference type="ARBA" id="ARBA00010136"/>
    </source>
</evidence>
<dbReference type="Gene3D" id="3.30.2010.30">
    <property type="match status" value="1"/>
</dbReference>
<keyword evidence="6" id="KW-0963">Cytoplasm</keyword>
<keyword evidence="16" id="KW-0031">Aminopeptidase</keyword>
<dbReference type="GO" id="GO:0008237">
    <property type="term" value="F:metallopeptidase activity"/>
    <property type="evidence" value="ECO:0007669"/>
    <property type="project" value="UniProtKB-KW"/>
</dbReference>
<evidence type="ECO:0000256" key="8">
    <source>
        <dbReference type="ARBA" id="ARBA00022723"/>
    </source>
</evidence>
<evidence type="ECO:0000313" key="16">
    <source>
        <dbReference type="EMBL" id="SIO37395.1"/>
    </source>
</evidence>
<comment type="similarity">
    <text evidence="3">Belongs to the peptidase M1 family.</text>
</comment>
<evidence type="ECO:0000256" key="5">
    <source>
        <dbReference type="ARBA" id="ARBA00015611"/>
    </source>
</evidence>
<dbReference type="InterPro" id="IPR034015">
    <property type="entry name" value="M1_LTA4H"/>
</dbReference>
<dbReference type="InterPro" id="IPR042097">
    <property type="entry name" value="Aminopeptidase_N-like_N_sf"/>
</dbReference>
<dbReference type="InterPro" id="IPR001930">
    <property type="entry name" value="Peptidase_M1"/>
</dbReference>
<dbReference type="AlphaFoldDB" id="A0A1N6IZG2"/>
<evidence type="ECO:0000256" key="9">
    <source>
        <dbReference type="ARBA" id="ARBA00022801"/>
    </source>
</evidence>
<dbReference type="Gene3D" id="1.10.390.10">
    <property type="entry name" value="Neutral Protease Domain 2"/>
    <property type="match status" value="1"/>
</dbReference>
<dbReference type="InterPro" id="IPR045357">
    <property type="entry name" value="Aminopeptidase_N-like_N"/>
</dbReference>
<dbReference type="InterPro" id="IPR038502">
    <property type="entry name" value="M1_LTA-4_hydro/amino_C_sf"/>
</dbReference>
<dbReference type="Pfam" id="PF01433">
    <property type="entry name" value="Peptidase_M1"/>
    <property type="match status" value="1"/>
</dbReference>
<keyword evidence="17" id="KW-1185">Reference proteome</keyword>
<evidence type="ECO:0000256" key="11">
    <source>
        <dbReference type="ARBA" id="ARBA00023049"/>
    </source>
</evidence>
<dbReference type="FunFam" id="3.30.2010.30:FF:000001">
    <property type="entry name" value="Leukotriene A(4) hydrolase"/>
    <property type="match status" value="1"/>
</dbReference>
<evidence type="ECO:0000256" key="7">
    <source>
        <dbReference type="ARBA" id="ARBA00022670"/>
    </source>
</evidence>
<dbReference type="SUPFAM" id="SSF55486">
    <property type="entry name" value="Metalloproteases ('zincins'), catalytic domain"/>
    <property type="match status" value="1"/>
</dbReference>
<dbReference type="SUPFAM" id="SSF63737">
    <property type="entry name" value="Leukotriene A4 hydrolase N-terminal domain"/>
    <property type="match status" value="1"/>
</dbReference>
<dbReference type="InterPro" id="IPR049980">
    <property type="entry name" value="LTA4H_cat"/>
</dbReference>
<feature type="domain" description="Peptidase M1 leukotriene A4 hydrolase/aminopeptidase C-terminal" evidence="15">
    <location>
        <begin position="479"/>
        <end position="614"/>
    </location>
</feature>
<feature type="active site" description="Proton acceptor" evidence="12">
    <location>
        <position position="313"/>
    </location>
</feature>
<evidence type="ECO:0000256" key="10">
    <source>
        <dbReference type="ARBA" id="ARBA00022833"/>
    </source>
</evidence>
<dbReference type="GO" id="GO:0016285">
    <property type="term" value="F:alanyl aminopeptidase activity"/>
    <property type="evidence" value="ECO:0007669"/>
    <property type="project" value="UniProtKB-EC"/>
</dbReference>
<dbReference type="PRINTS" id="PR00756">
    <property type="entry name" value="ALADIPTASE"/>
</dbReference>
<keyword evidence="7" id="KW-0645">Protease</keyword>
<evidence type="ECO:0000256" key="1">
    <source>
        <dbReference type="ARBA" id="ARBA00000098"/>
    </source>
</evidence>
<dbReference type="CDD" id="cd09599">
    <property type="entry name" value="M1_LTA4H"/>
    <property type="match status" value="1"/>
</dbReference>
<name>A0A1N6IZG2_9BACT</name>
<comment type="subcellular location">
    <subcellularLocation>
        <location evidence="2">Cytoplasm</location>
    </subcellularLocation>
</comment>
<evidence type="ECO:0000313" key="17">
    <source>
        <dbReference type="Proteomes" id="UP000185003"/>
    </source>
</evidence>
<dbReference type="STRING" id="536979.SAMN04488055_3486"/>
<evidence type="ECO:0000256" key="13">
    <source>
        <dbReference type="PIRSR" id="PIRSR634015-2"/>
    </source>
</evidence>
<keyword evidence="8 14" id="KW-0479">Metal-binding</keyword>
<dbReference type="InterPro" id="IPR014782">
    <property type="entry name" value="Peptidase_M1_dom"/>
</dbReference>
<comment type="catalytic activity">
    <reaction evidence="1">
        <text>Release of an N-terminal amino acid, Xaa-|-Yaa- from a peptide, amide or arylamide. Xaa is preferably Ala, but may be most amino acids including Pro (slow action). When a terminal hydrophobic residue is followed by a prolyl residue, the two may be released as an intact Xaa-Pro dipeptide.</text>
        <dbReference type="EC" id="3.4.11.2"/>
    </reaction>
</comment>
<evidence type="ECO:0000256" key="12">
    <source>
        <dbReference type="PIRSR" id="PIRSR634015-1"/>
    </source>
</evidence>
<dbReference type="Gene3D" id="1.25.40.320">
    <property type="entry name" value="Peptidase M1, leukotriene A4 hydrolase/aminopeptidase C-terminal domain"/>
    <property type="match status" value="1"/>
</dbReference>
<dbReference type="GO" id="GO:0008270">
    <property type="term" value="F:zinc ion binding"/>
    <property type="evidence" value="ECO:0007669"/>
    <property type="project" value="InterPro"/>
</dbReference>
<evidence type="ECO:0000256" key="14">
    <source>
        <dbReference type="PIRSR" id="PIRSR634015-3"/>
    </source>
</evidence>
<dbReference type="PANTHER" id="PTHR45726:SF3">
    <property type="entry name" value="LEUKOTRIENE A-4 HYDROLASE"/>
    <property type="match status" value="1"/>
</dbReference>
<reference evidence="16 17" key="1">
    <citation type="submission" date="2016-11" db="EMBL/GenBank/DDBJ databases">
        <authorList>
            <person name="Jaros S."/>
            <person name="Januszkiewicz K."/>
            <person name="Wedrychowicz H."/>
        </authorList>
    </citation>
    <scope>NUCLEOTIDE SEQUENCE [LARGE SCALE GENOMIC DNA]</scope>
    <source>
        <strain evidence="16 17">DSM 24787</strain>
    </source>
</reference>
<feature type="binding site" evidence="14">
    <location>
        <position position="312"/>
    </location>
    <ligand>
        <name>Zn(2+)</name>
        <dbReference type="ChEBI" id="CHEBI:29105"/>
        <note>catalytic</note>
    </ligand>
</feature>
<feature type="binding site" evidence="14">
    <location>
        <position position="335"/>
    </location>
    <ligand>
        <name>Zn(2+)</name>
        <dbReference type="ChEBI" id="CHEBI:29105"/>
        <note>catalytic</note>
    </ligand>
</feature>
<proteinExistence type="inferred from homology"/>